<comment type="subcellular location">
    <subcellularLocation>
        <location evidence="1">Golgi apparatus membrane</location>
        <topology evidence="1">Single-pass type II membrane protein</topology>
    </subcellularLocation>
</comment>
<reference evidence="12" key="1">
    <citation type="journal article" date="2023" name="Nat. Commun.">
        <title>Diploid and tetraploid genomes of Acorus and the evolution of monocots.</title>
        <authorList>
            <person name="Ma L."/>
            <person name="Liu K.W."/>
            <person name="Li Z."/>
            <person name="Hsiao Y.Y."/>
            <person name="Qi Y."/>
            <person name="Fu T."/>
            <person name="Tang G.D."/>
            <person name="Zhang D."/>
            <person name="Sun W.H."/>
            <person name="Liu D.K."/>
            <person name="Li Y."/>
            <person name="Chen G.Z."/>
            <person name="Liu X.D."/>
            <person name="Liao X.Y."/>
            <person name="Jiang Y.T."/>
            <person name="Yu X."/>
            <person name="Hao Y."/>
            <person name="Huang J."/>
            <person name="Zhao X.W."/>
            <person name="Ke S."/>
            <person name="Chen Y.Y."/>
            <person name="Wu W.L."/>
            <person name="Hsu J.L."/>
            <person name="Lin Y.F."/>
            <person name="Huang M.D."/>
            <person name="Li C.Y."/>
            <person name="Huang L."/>
            <person name="Wang Z.W."/>
            <person name="Zhao X."/>
            <person name="Zhong W.Y."/>
            <person name="Peng D.H."/>
            <person name="Ahmad S."/>
            <person name="Lan S."/>
            <person name="Zhang J.S."/>
            <person name="Tsai W.C."/>
            <person name="Van de Peer Y."/>
            <person name="Liu Z.J."/>
        </authorList>
    </citation>
    <scope>NUCLEOTIDE SEQUENCE</scope>
    <source>
        <strain evidence="12">SCP</strain>
    </source>
</reference>
<feature type="transmembrane region" description="Helical" evidence="9">
    <location>
        <begin position="54"/>
        <end position="73"/>
    </location>
</feature>
<keyword evidence="7 9" id="KW-0472">Membrane</keyword>
<evidence type="ECO:0000256" key="1">
    <source>
        <dbReference type="ARBA" id="ARBA00004323"/>
    </source>
</evidence>
<evidence type="ECO:0000256" key="9">
    <source>
        <dbReference type="SAM" id="Phobius"/>
    </source>
</evidence>
<dbReference type="Proteomes" id="UP001179952">
    <property type="component" value="Unassembled WGS sequence"/>
</dbReference>
<keyword evidence="4" id="KW-0735">Signal-anchor</keyword>
<gene>
    <name evidence="12" type="ORF">QJS04_geneDACA011769</name>
</gene>
<dbReference type="EMBL" id="JAUJYN010000003">
    <property type="protein sequence ID" value="KAK1275937.1"/>
    <property type="molecule type" value="Genomic_DNA"/>
</dbReference>
<dbReference type="InterPro" id="IPR029962">
    <property type="entry name" value="TBL"/>
</dbReference>
<evidence type="ECO:0000256" key="4">
    <source>
        <dbReference type="ARBA" id="ARBA00022968"/>
    </source>
</evidence>
<keyword evidence="5 9" id="KW-1133">Transmembrane helix</keyword>
<feature type="domain" description="Trichome birefringence-like C-terminal" evidence="10">
    <location>
        <begin position="149"/>
        <end position="417"/>
    </location>
</feature>
<keyword evidence="13" id="KW-1185">Reference proteome</keyword>
<name>A0AAV9BHN8_ACOGR</name>
<evidence type="ECO:0000256" key="8">
    <source>
        <dbReference type="SAM" id="MobiDB-lite"/>
    </source>
</evidence>
<evidence type="ECO:0000313" key="12">
    <source>
        <dbReference type="EMBL" id="KAK1275937.1"/>
    </source>
</evidence>
<dbReference type="Pfam" id="PF14416">
    <property type="entry name" value="PMR5N"/>
    <property type="match status" value="1"/>
</dbReference>
<evidence type="ECO:0000256" key="6">
    <source>
        <dbReference type="ARBA" id="ARBA00023034"/>
    </source>
</evidence>
<evidence type="ECO:0000313" key="13">
    <source>
        <dbReference type="Proteomes" id="UP001179952"/>
    </source>
</evidence>
<evidence type="ECO:0000259" key="11">
    <source>
        <dbReference type="Pfam" id="PF14416"/>
    </source>
</evidence>
<evidence type="ECO:0008006" key="14">
    <source>
        <dbReference type="Google" id="ProtNLM"/>
    </source>
</evidence>
<dbReference type="GO" id="GO:1990538">
    <property type="term" value="F:xylan O-acetyltransferase activity"/>
    <property type="evidence" value="ECO:0007669"/>
    <property type="project" value="UniProtKB-ARBA"/>
</dbReference>
<evidence type="ECO:0000256" key="7">
    <source>
        <dbReference type="ARBA" id="ARBA00023136"/>
    </source>
</evidence>
<proteinExistence type="inferred from homology"/>
<keyword evidence="6" id="KW-0333">Golgi apparatus</keyword>
<feature type="region of interest" description="Disordered" evidence="8">
    <location>
        <begin position="1"/>
        <end position="21"/>
    </location>
</feature>
<evidence type="ECO:0000256" key="3">
    <source>
        <dbReference type="ARBA" id="ARBA00022692"/>
    </source>
</evidence>
<evidence type="ECO:0000259" key="10">
    <source>
        <dbReference type="Pfam" id="PF13839"/>
    </source>
</evidence>
<evidence type="ECO:0000256" key="2">
    <source>
        <dbReference type="ARBA" id="ARBA00007727"/>
    </source>
</evidence>
<dbReference type="InterPro" id="IPR026057">
    <property type="entry name" value="TBL_C"/>
</dbReference>
<reference evidence="12" key="2">
    <citation type="submission" date="2023-06" db="EMBL/GenBank/DDBJ databases">
        <authorList>
            <person name="Ma L."/>
            <person name="Liu K.-W."/>
            <person name="Li Z."/>
            <person name="Hsiao Y.-Y."/>
            <person name="Qi Y."/>
            <person name="Fu T."/>
            <person name="Tang G."/>
            <person name="Zhang D."/>
            <person name="Sun W.-H."/>
            <person name="Liu D.-K."/>
            <person name="Li Y."/>
            <person name="Chen G.-Z."/>
            <person name="Liu X.-D."/>
            <person name="Liao X.-Y."/>
            <person name="Jiang Y.-T."/>
            <person name="Yu X."/>
            <person name="Hao Y."/>
            <person name="Huang J."/>
            <person name="Zhao X.-W."/>
            <person name="Ke S."/>
            <person name="Chen Y.-Y."/>
            <person name="Wu W.-L."/>
            <person name="Hsu J.-L."/>
            <person name="Lin Y.-F."/>
            <person name="Huang M.-D."/>
            <person name="Li C.-Y."/>
            <person name="Huang L."/>
            <person name="Wang Z.-W."/>
            <person name="Zhao X."/>
            <person name="Zhong W.-Y."/>
            <person name="Peng D.-H."/>
            <person name="Ahmad S."/>
            <person name="Lan S."/>
            <person name="Zhang J.-S."/>
            <person name="Tsai W.-C."/>
            <person name="Van De Peer Y."/>
            <person name="Liu Z.-J."/>
        </authorList>
    </citation>
    <scope>NUCLEOTIDE SEQUENCE</scope>
    <source>
        <strain evidence="12">SCP</strain>
        <tissue evidence="12">Leaves</tissue>
    </source>
</reference>
<comment type="caution">
    <text evidence="12">The sequence shown here is derived from an EMBL/GenBank/DDBJ whole genome shotgun (WGS) entry which is preliminary data.</text>
</comment>
<dbReference type="AlphaFoldDB" id="A0AAV9BHN8"/>
<feature type="region of interest" description="Disordered" evidence="8">
    <location>
        <begin position="29"/>
        <end position="48"/>
    </location>
</feature>
<evidence type="ECO:0000256" key="5">
    <source>
        <dbReference type="ARBA" id="ARBA00022989"/>
    </source>
</evidence>
<dbReference type="GO" id="GO:0000139">
    <property type="term" value="C:Golgi membrane"/>
    <property type="evidence" value="ECO:0007669"/>
    <property type="project" value="UniProtKB-SubCell"/>
</dbReference>
<sequence length="420" mass="48649">MQSYNKTKTKHAFRDSSEDQSILQPLKSPHIQTHSSSHAMPKATMSKPTRPKTFLDMLIFFFSLITVGSAQWMEEMNDEVDIIQSRSGQGSYMRGLRCDLSDGEWVHDRSYPLYRAGCPYISSGLNCRRNGRPDSDYEKWRWRPHGCSMPRFNALDFLERLRRKRLMMVGDSIARNQWESLVCLVEGVIPSDRKVMSYNGTSMAFHALDFEASIEFDWAPLLVELEQGPNTDRILRLDSIERNAKNWRGVDILVFDSAHWWTHSGKWSSWDLYMEDGRLVRDMNPMVAYEKGLTTWAKWVSLNLNPTETRIIFRSASARHNRDNGWQCYNQKEPLQYLGSNARRIPVQTRVLKDVLNRMSFPVYLQEITAMSSLRRDGHPSAYAEPVYDSDPGSHASDCTHWCLPGVPDSWNEMLYALLL</sequence>
<feature type="domain" description="Trichome birefringence-like N-terminal" evidence="11">
    <location>
        <begin position="97"/>
        <end position="148"/>
    </location>
</feature>
<accession>A0AAV9BHN8</accession>
<protein>
    <recommendedName>
        <fullName evidence="14">Trichome birefringence-like N-terminal domain-containing protein</fullName>
    </recommendedName>
</protein>
<dbReference type="Pfam" id="PF13839">
    <property type="entry name" value="PC-Esterase"/>
    <property type="match status" value="1"/>
</dbReference>
<comment type="similarity">
    <text evidence="2">Belongs to the PC-esterase family. TBL subfamily.</text>
</comment>
<organism evidence="12 13">
    <name type="scientific">Acorus gramineus</name>
    <name type="common">Dwarf sweet flag</name>
    <dbReference type="NCBI Taxonomy" id="55184"/>
    <lineage>
        <taxon>Eukaryota</taxon>
        <taxon>Viridiplantae</taxon>
        <taxon>Streptophyta</taxon>
        <taxon>Embryophyta</taxon>
        <taxon>Tracheophyta</taxon>
        <taxon>Spermatophyta</taxon>
        <taxon>Magnoliopsida</taxon>
        <taxon>Liliopsida</taxon>
        <taxon>Acoraceae</taxon>
        <taxon>Acorus</taxon>
    </lineage>
</organism>
<dbReference type="PANTHER" id="PTHR32285:SF155">
    <property type="entry name" value="PROTEIN TRICHOME BIREFRINGENCE-LIKE 36"/>
    <property type="match status" value="1"/>
</dbReference>
<dbReference type="PANTHER" id="PTHR32285">
    <property type="entry name" value="PROTEIN TRICHOME BIREFRINGENCE-LIKE 9-RELATED"/>
    <property type="match status" value="1"/>
</dbReference>
<dbReference type="InterPro" id="IPR025846">
    <property type="entry name" value="TBL_N"/>
</dbReference>
<keyword evidence="3 9" id="KW-0812">Transmembrane</keyword>